<comment type="caution">
    <text evidence="8">The sequence shown here is derived from an EMBL/GenBank/DDBJ whole genome shotgun (WGS) entry which is preliminary data.</text>
</comment>
<keyword evidence="3" id="KW-1003">Cell membrane</keyword>
<keyword evidence="5 7" id="KW-1133">Transmembrane helix</keyword>
<gene>
    <name evidence="8" type="ORF">GCM10009092_37320</name>
</gene>
<feature type="transmembrane region" description="Helical" evidence="7">
    <location>
        <begin position="261"/>
        <end position="282"/>
    </location>
</feature>
<feature type="transmembrane region" description="Helical" evidence="7">
    <location>
        <begin position="28"/>
        <end position="47"/>
    </location>
</feature>
<dbReference type="Pfam" id="PF13440">
    <property type="entry name" value="Polysacc_synt_3"/>
    <property type="match status" value="1"/>
</dbReference>
<protein>
    <submittedName>
        <fullName evidence="8">Lipopolysaccharide biosynthesis protein</fullName>
    </submittedName>
</protein>
<dbReference type="Proteomes" id="UP001501757">
    <property type="component" value="Unassembled WGS sequence"/>
</dbReference>
<feature type="transmembrane region" description="Helical" evidence="7">
    <location>
        <begin position="302"/>
        <end position="325"/>
    </location>
</feature>
<feature type="transmembrane region" description="Helical" evidence="7">
    <location>
        <begin position="59"/>
        <end position="83"/>
    </location>
</feature>
<evidence type="ECO:0000256" key="7">
    <source>
        <dbReference type="SAM" id="Phobius"/>
    </source>
</evidence>
<dbReference type="PANTHER" id="PTHR30250">
    <property type="entry name" value="PST FAMILY PREDICTED COLANIC ACID TRANSPORTER"/>
    <property type="match status" value="1"/>
</dbReference>
<proteinExistence type="inferred from homology"/>
<keyword evidence="9" id="KW-1185">Reference proteome</keyword>
<keyword evidence="4 7" id="KW-0812">Transmembrane</keyword>
<comment type="subcellular location">
    <subcellularLocation>
        <location evidence="1">Cell membrane</location>
        <topology evidence="1">Multi-pass membrane protein</topology>
    </subcellularLocation>
</comment>
<evidence type="ECO:0000256" key="1">
    <source>
        <dbReference type="ARBA" id="ARBA00004651"/>
    </source>
</evidence>
<keyword evidence="6 7" id="KW-0472">Membrane</keyword>
<evidence type="ECO:0000256" key="4">
    <source>
        <dbReference type="ARBA" id="ARBA00022692"/>
    </source>
</evidence>
<feature type="transmembrane region" description="Helical" evidence="7">
    <location>
        <begin position="125"/>
        <end position="144"/>
    </location>
</feature>
<feature type="transmembrane region" description="Helical" evidence="7">
    <location>
        <begin position="150"/>
        <end position="169"/>
    </location>
</feature>
<feature type="transmembrane region" description="Helical" evidence="7">
    <location>
        <begin position="332"/>
        <end position="353"/>
    </location>
</feature>
<accession>A0ABN0XPL1</accession>
<sequence>MRLLGLVSVVILARLLVPEDYGLIAKAIFLANFLEMITQFGFEAAIIRDQKASKTDFDTVWTLTIFRALILGIVLAATAPLMAIFFDEPLIENVIYLYAVATIVLGFVNVGVVQFRKDMNFEKDFNFNLSRKVVSFLVTIAVALVYKSYWAFPIGVTVGNLFAVVYSFYLSPFRPRITFESFSKIFHFSKWMFVFEFIAGLSSQLDTLMISKLGDNRQLGLFTVSHQLAAMPSQEVAMPVARSLLPGLSKLSDRMDDFRTMYSNIISHILLFAAPAAIGVSALSDEVAAVVLGEKWLDAGPYVEILALFGLARVIFSCASSALAASDNPKALGLFSLFNLLVKLALLPIGFYFYGVLGIVYAVLVTGVISMLFLLGMQQIKGVISLPLLLVRIWKTLVASLLMYLAIRIWLLPYLAPFEWSVLFVAIVGVVFGVVVFLTLMAILHIAFPSFIGPEQDVIEFVKRKVRRAKC</sequence>
<feature type="transmembrane region" description="Helical" evidence="7">
    <location>
        <begin position="95"/>
        <end position="113"/>
    </location>
</feature>
<reference evidence="8 9" key="1">
    <citation type="journal article" date="2019" name="Int. J. Syst. Evol. Microbiol.">
        <title>The Global Catalogue of Microorganisms (GCM) 10K type strain sequencing project: providing services to taxonomists for standard genome sequencing and annotation.</title>
        <authorList>
            <consortium name="The Broad Institute Genomics Platform"/>
            <consortium name="The Broad Institute Genome Sequencing Center for Infectious Disease"/>
            <person name="Wu L."/>
            <person name="Ma J."/>
        </authorList>
    </citation>
    <scope>NUCLEOTIDE SEQUENCE [LARGE SCALE GENOMIC DNA]</scope>
    <source>
        <strain evidence="8 9">JCM 13378</strain>
    </source>
</reference>
<evidence type="ECO:0000256" key="6">
    <source>
        <dbReference type="ARBA" id="ARBA00023136"/>
    </source>
</evidence>
<organism evidence="8 9">
    <name type="scientific">Bowmanella denitrificans</name>
    <dbReference type="NCBI Taxonomy" id="366582"/>
    <lineage>
        <taxon>Bacteria</taxon>
        <taxon>Pseudomonadati</taxon>
        <taxon>Pseudomonadota</taxon>
        <taxon>Gammaproteobacteria</taxon>
        <taxon>Alteromonadales</taxon>
        <taxon>Alteromonadaceae</taxon>
        <taxon>Bowmanella</taxon>
    </lineage>
</organism>
<dbReference type="EMBL" id="BAAAEI010000023">
    <property type="protein sequence ID" value="GAA0369599.1"/>
    <property type="molecule type" value="Genomic_DNA"/>
</dbReference>
<evidence type="ECO:0000256" key="5">
    <source>
        <dbReference type="ARBA" id="ARBA00022989"/>
    </source>
</evidence>
<evidence type="ECO:0000256" key="3">
    <source>
        <dbReference type="ARBA" id="ARBA00022475"/>
    </source>
</evidence>
<evidence type="ECO:0000256" key="2">
    <source>
        <dbReference type="ARBA" id="ARBA00007430"/>
    </source>
</evidence>
<dbReference type="PANTHER" id="PTHR30250:SF10">
    <property type="entry name" value="LIPOPOLYSACCHARIDE BIOSYNTHESIS PROTEIN WZXC"/>
    <property type="match status" value="1"/>
</dbReference>
<evidence type="ECO:0000313" key="8">
    <source>
        <dbReference type="EMBL" id="GAA0369599.1"/>
    </source>
</evidence>
<dbReference type="InterPro" id="IPR050833">
    <property type="entry name" value="Poly_Biosynth_Transport"/>
</dbReference>
<evidence type="ECO:0000313" key="9">
    <source>
        <dbReference type="Proteomes" id="UP001501757"/>
    </source>
</evidence>
<feature type="transmembrane region" description="Helical" evidence="7">
    <location>
        <begin position="359"/>
        <end position="377"/>
    </location>
</feature>
<comment type="similarity">
    <text evidence="2">Belongs to the polysaccharide synthase family.</text>
</comment>
<feature type="transmembrane region" description="Helical" evidence="7">
    <location>
        <begin position="423"/>
        <end position="448"/>
    </location>
</feature>
<feature type="transmembrane region" description="Helical" evidence="7">
    <location>
        <begin position="389"/>
        <end position="411"/>
    </location>
</feature>
<name>A0ABN0XPL1_9ALTE</name>